<organism evidence="1 2">
    <name type="scientific">Parascaris univalens</name>
    <name type="common">Nematode worm</name>
    <dbReference type="NCBI Taxonomy" id="6257"/>
    <lineage>
        <taxon>Eukaryota</taxon>
        <taxon>Metazoa</taxon>
        <taxon>Ecdysozoa</taxon>
        <taxon>Nematoda</taxon>
        <taxon>Chromadorea</taxon>
        <taxon>Rhabditida</taxon>
        <taxon>Spirurina</taxon>
        <taxon>Ascaridomorpha</taxon>
        <taxon>Ascaridoidea</taxon>
        <taxon>Ascarididae</taxon>
        <taxon>Parascaris</taxon>
    </lineage>
</organism>
<dbReference type="WBParaSite" id="PgR038X_g006_t05">
    <property type="protein sequence ID" value="PgR038X_g006_t05"/>
    <property type="gene ID" value="PgR038X_g006"/>
</dbReference>
<evidence type="ECO:0000313" key="1">
    <source>
        <dbReference type="Proteomes" id="UP000887569"/>
    </source>
</evidence>
<protein>
    <submittedName>
        <fullName evidence="2">Huntingtin</fullName>
    </submittedName>
</protein>
<reference evidence="2" key="1">
    <citation type="submission" date="2022-11" db="UniProtKB">
        <authorList>
            <consortium name="WormBaseParasite"/>
        </authorList>
    </citation>
    <scope>IDENTIFICATION</scope>
</reference>
<accession>A0A915BFM4</accession>
<proteinExistence type="predicted"/>
<evidence type="ECO:0000313" key="2">
    <source>
        <dbReference type="WBParaSite" id="PgR038X_g006_t05"/>
    </source>
</evidence>
<dbReference type="AlphaFoldDB" id="A0A915BFM4"/>
<sequence length="124" mass="14244">AVFVIREATLMERLSRALAVLCASKRISEISPPNSVKNDSCEKERNAFFEIKELLTHSEIRKDARFNEQFTKTVGLLFDFINDRNADLRLISEQTLDSILRDEVNNSVRCVFGPFQRHVGNSKK</sequence>
<keyword evidence="1" id="KW-1185">Reference proteome</keyword>
<name>A0A915BFM4_PARUN</name>
<dbReference type="Proteomes" id="UP000887569">
    <property type="component" value="Unplaced"/>
</dbReference>